<dbReference type="SUPFAM" id="SSF88723">
    <property type="entry name" value="PIN domain-like"/>
    <property type="match status" value="1"/>
</dbReference>
<organism evidence="8 9">
    <name type="scientific">Mycobacterium simulans</name>
    <dbReference type="NCBI Taxonomy" id="627089"/>
    <lineage>
        <taxon>Bacteria</taxon>
        <taxon>Bacillati</taxon>
        <taxon>Actinomycetota</taxon>
        <taxon>Actinomycetes</taxon>
        <taxon>Mycobacteriales</taxon>
        <taxon>Mycobacteriaceae</taxon>
        <taxon>Mycobacterium</taxon>
    </lineage>
</organism>
<evidence type="ECO:0000256" key="3">
    <source>
        <dbReference type="ARBA" id="ARBA00022722"/>
    </source>
</evidence>
<evidence type="ECO:0000256" key="2">
    <source>
        <dbReference type="ARBA" id="ARBA00022649"/>
    </source>
</evidence>
<evidence type="ECO:0000256" key="1">
    <source>
        <dbReference type="ARBA" id="ARBA00001946"/>
    </source>
</evidence>
<sequence length="140" mass="15340">MTDAGSAAPTPRGVVLDTHTLLWLVSTPESVSREARELLGQRSCTVWVSAVSAWEIATKTRLGRLDGDPLLSAWSDIVNDMAAAELAIDSADAIFAGRLPWEHRDPFDRMLVAQATRRNLTIATRDKQIIRAAFTPTLKV</sequence>
<comment type="caution">
    <text evidence="8">The sequence shown here is derived from an EMBL/GenBank/DDBJ whole genome shotgun (WGS) entry which is preliminary data.</text>
</comment>
<dbReference type="AlphaFoldDB" id="A0A7Z7IKK7"/>
<keyword evidence="4" id="KW-0479">Metal-binding</keyword>
<dbReference type="CDD" id="cd09872">
    <property type="entry name" value="PIN_Sll0205-like"/>
    <property type="match status" value="1"/>
</dbReference>
<keyword evidence="9" id="KW-1185">Reference proteome</keyword>
<evidence type="ECO:0000256" key="4">
    <source>
        <dbReference type="ARBA" id="ARBA00022723"/>
    </source>
</evidence>
<dbReference type="InterPro" id="IPR052919">
    <property type="entry name" value="TA_system_RNase"/>
</dbReference>
<accession>A0A7Z7IKK7</accession>
<keyword evidence="5" id="KW-0378">Hydrolase</keyword>
<dbReference type="InterPro" id="IPR029060">
    <property type="entry name" value="PIN-like_dom_sf"/>
</dbReference>
<comment type="cofactor">
    <cofactor evidence="1">
        <name>Mg(2+)</name>
        <dbReference type="ChEBI" id="CHEBI:18420"/>
    </cofactor>
</comment>
<dbReference type="InterPro" id="IPR041705">
    <property type="entry name" value="PIN_Sll0205"/>
</dbReference>
<keyword evidence="2" id="KW-1277">Toxin-antitoxin system</keyword>
<feature type="domain" description="PIN" evidence="7">
    <location>
        <begin position="14"/>
        <end position="134"/>
    </location>
</feature>
<gene>
    <name evidence="8" type="ORF">MSIMFB_02774</name>
</gene>
<dbReference type="PANTHER" id="PTHR36173">
    <property type="entry name" value="RIBONUCLEASE VAPC16-RELATED"/>
    <property type="match status" value="1"/>
</dbReference>
<dbReference type="RefSeq" id="WP_186243164.1">
    <property type="nucleotide sequence ID" value="NZ_OCTY01000002.1"/>
</dbReference>
<keyword evidence="3" id="KW-0540">Nuclease</keyword>
<evidence type="ECO:0000256" key="5">
    <source>
        <dbReference type="ARBA" id="ARBA00022801"/>
    </source>
</evidence>
<dbReference type="GO" id="GO:0016787">
    <property type="term" value="F:hydrolase activity"/>
    <property type="evidence" value="ECO:0007669"/>
    <property type="project" value="UniProtKB-KW"/>
</dbReference>
<dbReference type="Gene3D" id="3.40.50.1010">
    <property type="entry name" value="5'-nuclease"/>
    <property type="match status" value="1"/>
</dbReference>
<keyword evidence="6" id="KW-0460">Magnesium</keyword>
<dbReference type="Proteomes" id="UP000554965">
    <property type="component" value="Unassembled WGS sequence"/>
</dbReference>
<dbReference type="PANTHER" id="PTHR36173:SF2">
    <property type="entry name" value="RIBONUCLEASE VAPC16"/>
    <property type="match status" value="1"/>
</dbReference>
<dbReference type="InterPro" id="IPR002716">
    <property type="entry name" value="PIN_dom"/>
</dbReference>
<evidence type="ECO:0000313" key="9">
    <source>
        <dbReference type="Proteomes" id="UP000554965"/>
    </source>
</evidence>
<dbReference type="GO" id="GO:0046872">
    <property type="term" value="F:metal ion binding"/>
    <property type="evidence" value="ECO:0007669"/>
    <property type="project" value="UniProtKB-KW"/>
</dbReference>
<evidence type="ECO:0000256" key="6">
    <source>
        <dbReference type="ARBA" id="ARBA00022842"/>
    </source>
</evidence>
<reference evidence="8 9" key="1">
    <citation type="submission" date="2017-10" db="EMBL/GenBank/DDBJ databases">
        <authorList>
            <consortium name="Urmite Genomes"/>
        </authorList>
    </citation>
    <scope>NUCLEOTIDE SEQUENCE [LARGE SCALE GENOMIC DNA]</scope>
    <source>
        <strain evidence="8 9">FB-527</strain>
    </source>
</reference>
<name>A0A7Z7IKK7_9MYCO</name>
<dbReference type="GO" id="GO:0004518">
    <property type="term" value="F:nuclease activity"/>
    <property type="evidence" value="ECO:0007669"/>
    <property type="project" value="UniProtKB-KW"/>
</dbReference>
<proteinExistence type="predicted"/>
<dbReference type="EMBL" id="OCTY01000002">
    <property type="protein sequence ID" value="SOJ55285.1"/>
    <property type="molecule type" value="Genomic_DNA"/>
</dbReference>
<dbReference type="Pfam" id="PF01850">
    <property type="entry name" value="PIN"/>
    <property type="match status" value="1"/>
</dbReference>
<evidence type="ECO:0000313" key="8">
    <source>
        <dbReference type="EMBL" id="SOJ55285.1"/>
    </source>
</evidence>
<protein>
    <recommendedName>
        <fullName evidence="7">PIN domain-containing protein</fullName>
    </recommendedName>
</protein>
<evidence type="ECO:0000259" key="7">
    <source>
        <dbReference type="Pfam" id="PF01850"/>
    </source>
</evidence>